<evidence type="ECO:0000256" key="6">
    <source>
        <dbReference type="ARBA" id="ARBA00023077"/>
    </source>
</evidence>
<dbReference type="PANTHER" id="PTHR30069:SF29">
    <property type="entry name" value="HEMOGLOBIN AND HEMOGLOBIN-HAPTOGLOBIN-BINDING PROTEIN 1-RELATED"/>
    <property type="match status" value="1"/>
</dbReference>
<dbReference type="Gene3D" id="2.40.170.20">
    <property type="entry name" value="TonB-dependent receptor, beta-barrel domain"/>
    <property type="match status" value="1"/>
</dbReference>
<dbReference type="InterPro" id="IPR039426">
    <property type="entry name" value="TonB-dep_rcpt-like"/>
</dbReference>
<organism evidence="11 12">
    <name type="scientific">Bacteroides finegoldii CL09T03C10</name>
    <dbReference type="NCBI Taxonomy" id="997888"/>
    <lineage>
        <taxon>Bacteria</taxon>
        <taxon>Pseudomonadati</taxon>
        <taxon>Bacteroidota</taxon>
        <taxon>Bacteroidia</taxon>
        <taxon>Bacteroidales</taxon>
        <taxon>Bacteroidaceae</taxon>
        <taxon>Bacteroides</taxon>
    </lineage>
</organism>
<name>K5BRC2_9BACE</name>
<proteinExistence type="predicted"/>
<evidence type="ECO:0000256" key="5">
    <source>
        <dbReference type="ARBA" id="ARBA00022729"/>
    </source>
</evidence>
<comment type="subcellular location">
    <subcellularLocation>
        <location evidence="1">Cell outer membrane</location>
        <topology evidence="1">Multi-pass membrane protein</topology>
    </subcellularLocation>
</comment>
<comment type="caution">
    <text evidence="11">The sequence shown here is derived from an EMBL/GenBank/DDBJ whole genome shotgun (WGS) entry which is preliminary data.</text>
</comment>
<dbReference type="GO" id="GO:0009279">
    <property type="term" value="C:cell outer membrane"/>
    <property type="evidence" value="ECO:0007669"/>
    <property type="project" value="UniProtKB-SubCell"/>
</dbReference>
<dbReference type="GO" id="GO:0015344">
    <property type="term" value="F:siderophore uptake transmembrane transporter activity"/>
    <property type="evidence" value="ECO:0007669"/>
    <property type="project" value="TreeGrafter"/>
</dbReference>
<evidence type="ECO:0000256" key="8">
    <source>
        <dbReference type="ARBA" id="ARBA00023170"/>
    </source>
</evidence>
<evidence type="ECO:0000259" key="10">
    <source>
        <dbReference type="Pfam" id="PF00593"/>
    </source>
</evidence>
<evidence type="ECO:0000256" key="3">
    <source>
        <dbReference type="ARBA" id="ARBA00022452"/>
    </source>
</evidence>
<evidence type="ECO:0000256" key="1">
    <source>
        <dbReference type="ARBA" id="ARBA00004571"/>
    </source>
</evidence>
<dbReference type="Pfam" id="PF00593">
    <property type="entry name" value="TonB_dep_Rec_b-barrel"/>
    <property type="match status" value="1"/>
</dbReference>
<evidence type="ECO:0000256" key="4">
    <source>
        <dbReference type="ARBA" id="ARBA00022692"/>
    </source>
</evidence>
<keyword evidence="8" id="KW-0675">Receptor</keyword>
<dbReference type="InterPro" id="IPR036942">
    <property type="entry name" value="Beta-barrel_TonB_sf"/>
</dbReference>
<dbReference type="SUPFAM" id="SSF56935">
    <property type="entry name" value="Porins"/>
    <property type="match status" value="1"/>
</dbReference>
<keyword evidence="4" id="KW-0812">Transmembrane</keyword>
<dbReference type="EMBL" id="AGXW01000014">
    <property type="protein sequence ID" value="EKJ88952.1"/>
    <property type="molecule type" value="Genomic_DNA"/>
</dbReference>
<evidence type="ECO:0000313" key="12">
    <source>
        <dbReference type="Proteomes" id="UP000007995"/>
    </source>
</evidence>
<dbReference type="OrthoDB" id="9760333at2"/>
<keyword evidence="6" id="KW-0798">TonB box</keyword>
<dbReference type="AlphaFoldDB" id="K5BRC2"/>
<evidence type="ECO:0000256" key="2">
    <source>
        <dbReference type="ARBA" id="ARBA00022448"/>
    </source>
</evidence>
<keyword evidence="5" id="KW-0732">Signal</keyword>
<gene>
    <name evidence="11" type="ORF">HMPREF1057_03705</name>
</gene>
<evidence type="ECO:0000256" key="7">
    <source>
        <dbReference type="ARBA" id="ARBA00023136"/>
    </source>
</evidence>
<dbReference type="InterPro" id="IPR000531">
    <property type="entry name" value="Beta-barrel_TonB"/>
</dbReference>
<accession>K5BRC2</accession>
<dbReference type="GO" id="GO:0044718">
    <property type="term" value="P:siderophore transmembrane transport"/>
    <property type="evidence" value="ECO:0007669"/>
    <property type="project" value="TreeGrafter"/>
</dbReference>
<sequence>MAEFVRGYFSLCVFSGINIKLSAFFCTLLFVQNNWNLTNWLNLETGLRTDYVADYGVAVLPRISAHFKITDKFSSRLGGGFGYKAPTVFTEDSEKRQYRDVLPIDKDKNKLERSYGLNWDFNYVTSFGGGNVTFSVNQLFFYTYLDNPLLLQPATGGMYQLNNIKGHTDSKGGETNVKIGYKDFHLYLGYTYTDIETKENAIKYENILTPKHRLNSILMYEVEDQWKIGLEAYYFSPQKLGDGLKGKSYVVCGFMIEKIWEKLSLYANFENFTDRRQTRFDTIYTGSISNPDFRDIYAPLDGFVMNAGIKLGF</sequence>
<feature type="domain" description="TonB-dependent receptor-like beta-barrel" evidence="10">
    <location>
        <begin position="29"/>
        <end position="271"/>
    </location>
</feature>
<dbReference type="Proteomes" id="UP000007995">
    <property type="component" value="Unassembled WGS sequence"/>
</dbReference>
<reference evidence="11 12" key="1">
    <citation type="submission" date="2012-02" db="EMBL/GenBank/DDBJ databases">
        <title>The Genome Sequence of Bacteroides finegoldii CL09T03C10.</title>
        <authorList>
            <consortium name="The Broad Institute Genome Sequencing Platform"/>
            <person name="Earl A."/>
            <person name="Ward D."/>
            <person name="Feldgarden M."/>
            <person name="Gevers D."/>
            <person name="Zitomersky N.L."/>
            <person name="Coyne M.J."/>
            <person name="Comstock L.E."/>
            <person name="Young S.K."/>
            <person name="Zeng Q."/>
            <person name="Gargeya S."/>
            <person name="Fitzgerald M."/>
            <person name="Haas B."/>
            <person name="Abouelleil A."/>
            <person name="Alvarado L."/>
            <person name="Arachchi H.M."/>
            <person name="Berlin A."/>
            <person name="Chapman S.B."/>
            <person name="Gearin G."/>
            <person name="Goldberg J."/>
            <person name="Griggs A."/>
            <person name="Gujja S."/>
            <person name="Hansen M."/>
            <person name="Heiman D."/>
            <person name="Howarth C."/>
            <person name="Larimer J."/>
            <person name="Lui A."/>
            <person name="MacDonald P.J.P."/>
            <person name="McCowen C."/>
            <person name="Montmayeur A."/>
            <person name="Murphy C."/>
            <person name="Neiman D."/>
            <person name="Pearson M."/>
            <person name="Priest M."/>
            <person name="Roberts A."/>
            <person name="Saif S."/>
            <person name="Shea T."/>
            <person name="Sisk P."/>
            <person name="Stolte C."/>
            <person name="Sykes S."/>
            <person name="Wortman J."/>
            <person name="Nusbaum C."/>
            <person name="Birren B."/>
        </authorList>
    </citation>
    <scope>NUCLEOTIDE SEQUENCE [LARGE SCALE GENOMIC DNA]</scope>
    <source>
        <strain evidence="11 12">CL09T03C10</strain>
    </source>
</reference>
<dbReference type="HOGENOM" id="CLU_887559_0_0_10"/>
<evidence type="ECO:0000313" key="11">
    <source>
        <dbReference type="EMBL" id="EKJ88952.1"/>
    </source>
</evidence>
<keyword evidence="7" id="KW-0472">Membrane</keyword>
<dbReference type="PANTHER" id="PTHR30069">
    <property type="entry name" value="TONB-DEPENDENT OUTER MEMBRANE RECEPTOR"/>
    <property type="match status" value="1"/>
</dbReference>
<keyword evidence="2" id="KW-0813">Transport</keyword>
<keyword evidence="9" id="KW-0998">Cell outer membrane</keyword>
<keyword evidence="3" id="KW-1134">Transmembrane beta strand</keyword>
<evidence type="ECO:0000256" key="9">
    <source>
        <dbReference type="ARBA" id="ARBA00023237"/>
    </source>
</evidence>
<protein>
    <recommendedName>
        <fullName evidence="10">TonB-dependent receptor-like beta-barrel domain-containing protein</fullName>
    </recommendedName>
</protein>